<name>A0AAE3UA17_9BACT</name>
<dbReference type="InterPro" id="IPR029052">
    <property type="entry name" value="Metallo-depent_PP-like"/>
</dbReference>
<dbReference type="GO" id="GO:0016787">
    <property type="term" value="F:hydrolase activity"/>
    <property type="evidence" value="ECO:0007669"/>
    <property type="project" value="InterPro"/>
</dbReference>
<dbReference type="InterPro" id="IPR051918">
    <property type="entry name" value="STPP_CPPED1"/>
</dbReference>
<proteinExistence type="predicted"/>
<dbReference type="AlphaFoldDB" id="A0AAE3UA17"/>
<accession>A0AAE3UA17</accession>
<organism evidence="2 3">
    <name type="scientific">Xanthocytophaga flava</name>
    <dbReference type="NCBI Taxonomy" id="3048013"/>
    <lineage>
        <taxon>Bacteria</taxon>
        <taxon>Pseudomonadati</taxon>
        <taxon>Bacteroidota</taxon>
        <taxon>Cytophagia</taxon>
        <taxon>Cytophagales</taxon>
        <taxon>Rhodocytophagaceae</taxon>
        <taxon>Xanthocytophaga</taxon>
    </lineage>
</organism>
<reference evidence="2" key="1">
    <citation type="submission" date="2023-05" db="EMBL/GenBank/DDBJ databases">
        <authorList>
            <person name="Zhang X."/>
        </authorList>
    </citation>
    <scope>NUCLEOTIDE SEQUENCE</scope>
    <source>
        <strain evidence="2">YF14B1</strain>
    </source>
</reference>
<gene>
    <name evidence="2" type="ORF">QNI16_34785</name>
</gene>
<dbReference type="Proteomes" id="UP001241110">
    <property type="component" value="Unassembled WGS sequence"/>
</dbReference>
<dbReference type="PANTHER" id="PTHR43143:SF1">
    <property type="entry name" value="SERINE_THREONINE-PROTEIN PHOSPHATASE CPPED1"/>
    <property type="match status" value="1"/>
</dbReference>
<dbReference type="EMBL" id="JASJOS010000022">
    <property type="protein sequence ID" value="MDJ1485699.1"/>
    <property type="molecule type" value="Genomic_DNA"/>
</dbReference>
<evidence type="ECO:0000259" key="1">
    <source>
        <dbReference type="Pfam" id="PF00149"/>
    </source>
</evidence>
<evidence type="ECO:0000313" key="2">
    <source>
        <dbReference type="EMBL" id="MDJ1485699.1"/>
    </source>
</evidence>
<evidence type="ECO:0000313" key="3">
    <source>
        <dbReference type="Proteomes" id="UP001241110"/>
    </source>
</evidence>
<dbReference type="Gene3D" id="3.60.21.10">
    <property type="match status" value="1"/>
</dbReference>
<comment type="caution">
    <text evidence="2">The sequence shown here is derived from an EMBL/GenBank/DDBJ whole genome shotgun (WGS) entry which is preliminary data.</text>
</comment>
<dbReference type="InterPro" id="IPR004843">
    <property type="entry name" value="Calcineurin-like_PHP"/>
</dbReference>
<dbReference type="Pfam" id="PF00149">
    <property type="entry name" value="Metallophos"/>
    <property type="match status" value="1"/>
</dbReference>
<sequence>MNDISFVRVRDQKLSLWQSVVDARLQKQTQEIANKRLNRIEVSSHPIMIAVNKMVVLHLDTAGRVDLVQTAETSDEVMLIHTAFQLATAKETDNQALIEYWSIEFRKYSNADWKEFLKQCIEDFIWYGREYKGIFKYNDWKVEGKGDINYGVINYKLPNNAKVVILGDWGTGMPDAISLLKEIMIKHTPAAIIHLGDIYYAGSPEECIHNFASVFDSVFREIGYRVPVFTIPGNHDYYSYGYAYYDMVTKLNQYLPAAIQPASYFCLQTQDMGWQFLAMDTGLYDSNPENQIDMSYAGPRLQSSEIAWHQDKLNKFKGGTILLSHHQVFTANSAINGVFSGYPQYVNSFLLDAFQNHLRTNVGLWLWGHEHNLVLYQNDLFGVAKGRLVGCSAFEEEVSADPYKVNYPQVPYLDSTKYRLDADNGYYNHGYAVIDFSTRKFPEDKASVSYYQYPSWGNTLPVNPAVRLVMTESFEKPLPVGAPIYYNQNIQVSSNGINSFISHFEQYASQYCATLGTNPVFWQIQKPEGSANKVYSGDEVMLVTVEPGVGDYNRLSVYTRQWLYYYKGNGNPQRWIIRKSNQNYGGEIRSGEYVWFESVNYKGQCLTPDGNHVTTKSLDAPIFWKISLPNSE</sequence>
<dbReference type="PANTHER" id="PTHR43143">
    <property type="entry name" value="METALLOPHOSPHOESTERASE, CALCINEURIN SUPERFAMILY"/>
    <property type="match status" value="1"/>
</dbReference>
<feature type="domain" description="Calcineurin-like phosphoesterase" evidence="1">
    <location>
        <begin position="162"/>
        <end position="372"/>
    </location>
</feature>
<dbReference type="RefSeq" id="WP_313988600.1">
    <property type="nucleotide sequence ID" value="NZ_JASJOS010000022.1"/>
</dbReference>
<dbReference type="SUPFAM" id="SSF56300">
    <property type="entry name" value="Metallo-dependent phosphatases"/>
    <property type="match status" value="1"/>
</dbReference>
<protein>
    <submittedName>
        <fullName evidence="2">Metallophosphoesterase</fullName>
    </submittedName>
</protein>